<evidence type="ECO:0000256" key="12">
    <source>
        <dbReference type="SAM" id="Phobius"/>
    </source>
</evidence>
<keyword evidence="5 12" id="KW-1133">Transmembrane helix</keyword>
<comment type="caution">
    <text evidence="14">The sequence shown here is derived from an EMBL/GenBank/DDBJ whole genome shotgun (WGS) entry which is preliminary data.</text>
</comment>
<evidence type="ECO:0000256" key="11">
    <source>
        <dbReference type="PROSITE-ProRule" id="PRU00278"/>
    </source>
</evidence>
<evidence type="ECO:0000256" key="6">
    <source>
        <dbReference type="ARBA" id="ARBA00023136"/>
    </source>
</evidence>
<proteinExistence type="inferred from homology"/>
<dbReference type="SUPFAM" id="SSF109998">
    <property type="entry name" value="Triger factor/SurA peptide-binding domain-like"/>
    <property type="match status" value="1"/>
</dbReference>
<accession>A0ABS1CB21</accession>
<evidence type="ECO:0000313" key="14">
    <source>
        <dbReference type="EMBL" id="MBK1629148.1"/>
    </source>
</evidence>
<keyword evidence="7" id="KW-0143">Chaperone</keyword>
<evidence type="ECO:0000256" key="9">
    <source>
        <dbReference type="ARBA" id="ARBA00040743"/>
    </source>
</evidence>
<keyword evidence="6 12" id="KW-0472">Membrane</keyword>
<evidence type="ECO:0000256" key="10">
    <source>
        <dbReference type="ARBA" id="ARBA00042775"/>
    </source>
</evidence>
<dbReference type="InterPro" id="IPR000297">
    <property type="entry name" value="PPIase_PpiC"/>
</dbReference>
<dbReference type="InterPro" id="IPR046357">
    <property type="entry name" value="PPIase_dom_sf"/>
</dbReference>
<evidence type="ECO:0000256" key="7">
    <source>
        <dbReference type="ARBA" id="ARBA00023186"/>
    </source>
</evidence>
<dbReference type="Pfam" id="PF00639">
    <property type="entry name" value="Rotamase"/>
    <property type="match status" value="1"/>
</dbReference>
<keyword evidence="3" id="KW-0997">Cell inner membrane</keyword>
<evidence type="ECO:0000256" key="8">
    <source>
        <dbReference type="ARBA" id="ARBA00038408"/>
    </source>
</evidence>
<comment type="subcellular location">
    <subcellularLocation>
        <location evidence="1">Cell inner membrane</location>
        <topology evidence="1">Single-pass type II membrane protein</topology>
        <orientation evidence="1">Periplasmic side</orientation>
    </subcellularLocation>
</comment>
<keyword evidence="11" id="KW-0697">Rotamase</keyword>
<keyword evidence="2" id="KW-1003">Cell membrane</keyword>
<dbReference type="InterPro" id="IPR023058">
    <property type="entry name" value="PPIase_PpiC_CS"/>
</dbReference>
<evidence type="ECO:0000256" key="3">
    <source>
        <dbReference type="ARBA" id="ARBA00022519"/>
    </source>
</evidence>
<feature type="domain" description="PpiC" evidence="13">
    <location>
        <begin position="264"/>
        <end position="366"/>
    </location>
</feature>
<dbReference type="SUPFAM" id="SSF54534">
    <property type="entry name" value="FKBP-like"/>
    <property type="match status" value="1"/>
</dbReference>
<evidence type="ECO:0000256" key="4">
    <source>
        <dbReference type="ARBA" id="ARBA00022692"/>
    </source>
</evidence>
<comment type="similarity">
    <text evidence="8">Belongs to the PpiD chaperone family.</text>
</comment>
<evidence type="ECO:0000256" key="2">
    <source>
        <dbReference type="ARBA" id="ARBA00022475"/>
    </source>
</evidence>
<dbReference type="RefSeq" id="WP_200232793.1">
    <property type="nucleotide sequence ID" value="NZ_NRRV01000001.1"/>
</dbReference>
<keyword evidence="4 12" id="KW-0812">Transmembrane</keyword>
<dbReference type="InterPro" id="IPR027304">
    <property type="entry name" value="Trigger_fact/SurA_dom_sf"/>
</dbReference>
<evidence type="ECO:0000256" key="5">
    <source>
        <dbReference type="ARBA" id="ARBA00022989"/>
    </source>
</evidence>
<dbReference type="Pfam" id="PF13624">
    <property type="entry name" value="SurA_N_3"/>
    <property type="match status" value="1"/>
</dbReference>
<dbReference type="InterPro" id="IPR052029">
    <property type="entry name" value="PpiD_chaperone"/>
</dbReference>
<dbReference type="Gene3D" id="1.10.4030.10">
    <property type="entry name" value="Porin chaperone SurA, peptide-binding domain"/>
    <property type="match status" value="1"/>
</dbReference>
<dbReference type="PROSITE" id="PS50198">
    <property type="entry name" value="PPIC_PPIASE_2"/>
    <property type="match status" value="1"/>
</dbReference>
<name>A0ABS1CB21_9GAMM</name>
<dbReference type="PROSITE" id="PS01096">
    <property type="entry name" value="PPIC_PPIASE_1"/>
    <property type="match status" value="1"/>
</dbReference>
<dbReference type="Gene3D" id="3.10.50.40">
    <property type="match status" value="1"/>
</dbReference>
<protein>
    <recommendedName>
        <fullName evidence="9">Periplasmic chaperone PpiD</fullName>
    </recommendedName>
    <alternativeName>
        <fullName evidence="10">Periplasmic folding chaperone</fullName>
    </alternativeName>
</protein>
<reference evidence="14 15" key="1">
    <citation type="journal article" date="2020" name="Microorganisms">
        <title>Osmotic Adaptation and Compatible Solute Biosynthesis of Phototrophic Bacteria as Revealed from Genome Analyses.</title>
        <authorList>
            <person name="Imhoff J.F."/>
            <person name="Rahn T."/>
            <person name="Kunzel S."/>
            <person name="Keller A."/>
            <person name="Neulinger S.C."/>
        </authorList>
    </citation>
    <scope>NUCLEOTIDE SEQUENCE [LARGE SCALE GENOMIC DNA]</scope>
    <source>
        <strain evidence="14 15">DSM 6210</strain>
    </source>
</reference>
<dbReference type="Proteomes" id="UP000748752">
    <property type="component" value="Unassembled WGS sequence"/>
</dbReference>
<gene>
    <name evidence="14" type="ORF">CKO31_00045</name>
</gene>
<dbReference type="EMBL" id="NRRV01000001">
    <property type="protein sequence ID" value="MBK1629148.1"/>
    <property type="molecule type" value="Genomic_DNA"/>
</dbReference>
<feature type="transmembrane region" description="Helical" evidence="12">
    <location>
        <begin position="12"/>
        <end position="30"/>
    </location>
</feature>
<evidence type="ECO:0000256" key="1">
    <source>
        <dbReference type="ARBA" id="ARBA00004382"/>
    </source>
</evidence>
<keyword evidence="11 14" id="KW-0413">Isomerase</keyword>
<sequence>MLQAIKERAQGWVAWAIVILISIPFALWGIQSYMGVGGAPAVAKVNGTEITERQLDRNVQRARMRLRERLGAAYDPDLFDSAQLRQQVREQMIRDAVLLDASYDMGLRVSDQAVRAAILAEPAFQSDGAFDKGTYERVLRLQGLTPSSYEEQLRQSLLSTQLARAVTRSGFTTDAELAAATRLLRQQRDIAYLVLPQARYMPDEPPSEDEIRAYYEDNPAQFESPERVKLSYIVLDADALGAGDVSEEALRDAYEQRREEFTTPQERGIRHILLTVPAGADDAEAQAVKARAAALKEEIQAGADFAAVAAEHSEDPGSADQGGDLGMVARGIMDPAFEQAAFDLEPGVVSDPVRSRFGYHLIEVTDVQGGEPKPFEEVRDELARDLGRGDAEATYFELAEQLANLTYESPDSLIPAAETLGLELQTSDWIERSGGEGILGSPKVTNAAFSEDVLVRGNNSELIEPDRDRMRAIVLRVDRHEPAAVRPLEEVREEIVTALQAQQASAAALAEAESLVQRLRGGEELAAVAPEGEDTPAPQEPGLVSRNQRELPPTVLELAFAAPRPGAGAVSYAAGQQPDGDAVIVAVRDVQDGSAEDMEPAARKSERALLTQIRGEHGFERVVDDLVARADIERKELASDTP</sequence>
<dbReference type="GO" id="GO:0016853">
    <property type="term" value="F:isomerase activity"/>
    <property type="evidence" value="ECO:0007669"/>
    <property type="project" value="UniProtKB-KW"/>
</dbReference>
<dbReference type="PANTHER" id="PTHR47529:SF1">
    <property type="entry name" value="PERIPLASMIC CHAPERONE PPID"/>
    <property type="match status" value="1"/>
</dbReference>
<dbReference type="PANTHER" id="PTHR47529">
    <property type="entry name" value="PEPTIDYL-PROLYL CIS-TRANS ISOMERASE D"/>
    <property type="match status" value="1"/>
</dbReference>
<keyword evidence="15" id="KW-1185">Reference proteome</keyword>
<organism evidence="14 15">
    <name type="scientific">Thiohalocapsa halophila</name>
    <dbReference type="NCBI Taxonomy" id="69359"/>
    <lineage>
        <taxon>Bacteria</taxon>
        <taxon>Pseudomonadati</taxon>
        <taxon>Pseudomonadota</taxon>
        <taxon>Gammaproteobacteria</taxon>
        <taxon>Chromatiales</taxon>
        <taxon>Chromatiaceae</taxon>
        <taxon>Thiohalocapsa</taxon>
    </lineage>
</organism>
<evidence type="ECO:0000259" key="13">
    <source>
        <dbReference type="PROSITE" id="PS50198"/>
    </source>
</evidence>
<evidence type="ECO:0000313" key="15">
    <source>
        <dbReference type="Proteomes" id="UP000748752"/>
    </source>
</evidence>